<evidence type="ECO:0000313" key="2">
    <source>
        <dbReference type="EMBL" id="KAG5193224.1"/>
    </source>
</evidence>
<proteinExistence type="predicted"/>
<reference evidence="2 3" key="1">
    <citation type="submission" date="2020-12" db="EMBL/GenBank/DDBJ databases">
        <title>De novo assembly of Tibetan sheep genome.</title>
        <authorList>
            <person name="Li X."/>
        </authorList>
    </citation>
    <scope>NUCLEOTIDE SEQUENCE [LARGE SCALE GENOMIC DNA]</scope>
    <source>
        <tissue evidence="2">Heart</tissue>
    </source>
</reference>
<comment type="caution">
    <text evidence="2">The sequence shown here is derived from an EMBL/GenBank/DDBJ whole genome shotgun (WGS) entry which is preliminary data.</text>
</comment>
<feature type="region of interest" description="Disordered" evidence="1">
    <location>
        <begin position="63"/>
        <end position="84"/>
    </location>
</feature>
<accession>A0A836CPW1</accession>
<organism evidence="2 3">
    <name type="scientific">Ovis aries</name>
    <name type="common">Sheep</name>
    <dbReference type="NCBI Taxonomy" id="9940"/>
    <lineage>
        <taxon>Eukaryota</taxon>
        <taxon>Metazoa</taxon>
        <taxon>Chordata</taxon>
        <taxon>Craniata</taxon>
        <taxon>Vertebrata</taxon>
        <taxon>Euteleostomi</taxon>
        <taxon>Mammalia</taxon>
        <taxon>Eutheria</taxon>
        <taxon>Laurasiatheria</taxon>
        <taxon>Artiodactyla</taxon>
        <taxon>Ruminantia</taxon>
        <taxon>Pecora</taxon>
        <taxon>Bovidae</taxon>
        <taxon>Caprinae</taxon>
        <taxon>Ovis</taxon>
    </lineage>
</organism>
<dbReference type="EMBL" id="JAEMGP010000027">
    <property type="protein sequence ID" value="KAG5193224.1"/>
    <property type="molecule type" value="Genomic_DNA"/>
</dbReference>
<evidence type="ECO:0000256" key="1">
    <source>
        <dbReference type="SAM" id="MobiDB-lite"/>
    </source>
</evidence>
<evidence type="ECO:0000313" key="3">
    <source>
        <dbReference type="Proteomes" id="UP000664991"/>
    </source>
</evidence>
<name>A0A836CPW1_SHEEP</name>
<dbReference type="Proteomes" id="UP000664991">
    <property type="component" value="Unassembled WGS sequence"/>
</dbReference>
<gene>
    <name evidence="2" type="ORF">JEQ12_019585</name>
</gene>
<feature type="region of interest" description="Disordered" evidence="1">
    <location>
        <begin position="1"/>
        <end position="26"/>
    </location>
</feature>
<protein>
    <submittedName>
        <fullName evidence="2">Uncharacterized protein</fullName>
    </submittedName>
</protein>
<sequence>MLEAETPSFDCGSLRHRFPGNTMSQSQVHAAEKQAFRKRRQQLVRPPHPPLTQEVGKADSCPWRVSPQQHLLGDTGIRNTSRGR</sequence>
<dbReference type="AlphaFoldDB" id="A0A836CPW1"/>